<dbReference type="AlphaFoldDB" id="A0A4R6RBE2"/>
<sequence>MLGSPSSRIPDPAAAMTDAPEKFIRRGARPLADVVARALTPACRKRGFATVDLVAHWPDIVGPAYAETTAPDRLAWTRRPPGLIEEETHEPAVLTVRCTSAAVLRFGHEVPQVIERINMFFGYRCVGRIKIVQLPVARIERRARPVQKPVSAAAEAAVKAEAAGIVDDGLRAAVERLGRAVMAGR</sequence>
<protein>
    <submittedName>
        <fullName evidence="1">Uncharacterized protein</fullName>
    </submittedName>
</protein>
<evidence type="ECO:0000313" key="1">
    <source>
        <dbReference type="EMBL" id="TDP83369.1"/>
    </source>
</evidence>
<proteinExistence type="predicted"/>
<dbReference type="InterPro" id="IPR010593">
    <property type="entry name" value="DUF1159"/>
</dbReference>
<gene>
    <name evidence="1" type="ORF">EDD54_3331</name>
</gene>
<dbReference type="EMBL" id="SNXY01000009">
    <property type="protein sequence ID" value="TDP83369.1"/>
    <property type="molecule type" value="Genomic_DNA"/>
</dbReference>
<dbReference type="InterPro" id="IPR007922">
    <property type="entry name" value="DciA-like"/>
</dbReference>
<dbReference type="Proteomes" id="UP000294547">
    <property type="component" value="Unassembled WGS sequence"/>
</dbReference>
<keyword evidence="2" id="KW-1185">Reference proteome</keyword>
<accession>A0A4R6RBE2</accession>
<dbReference type="PIRSF" id="PIRSF032064">
    <property type="entry name" value="UCP032064"/>
    <property type="match status" value="1"/>
</dbReference>
<dbReference type="Pfam" id="PF05258">
    <property type="entry name" value="DciA"/>
    <property type="match status" value="1"/>
</dbReference>
<dbReference type="OrthoDB" id="7160947at2"/>
<reference evidence="1 2" key="1">
    <citation type="submission" date="2019-03" db="EMBL/GenBank/DDBJ databases">
        <title>Genomic Encyclopedia of Type Strains, Phase IV (KMG-IV): sequencing the most valuable type-strain genomes for metagenomic binning, comparative biology and taxonomic classification.</title>
        <authorList>
            <person name="Goeker M."/>
        </authorList>
    </citation>
    <scope>NUCLEOTIDE SEQUENCE [LARGE SCALE GENOMIC DNA]</scope>
    <source>
        <strain evidence="1 2">DSM 102969</strain>
    </source>
</reference>
<evidence type="ECO:0000313" key="2">
    <source>
        <dbReference type="Proteomes" id="UP000294547"/>
    </source>
</evidence>
<organism evidence="1 2">
    <name type="scientific">Oharaeibacter diazotrophicus</name>
    <dbReference type="NCBI Taxonomy" id="1920512"/>
    <lineage>
        <taxon>Bacteria</taxon>
        <taxon>Pseudomonadati</taxon>
        <taxon>Pseudomonadota</taxon>
        <taxon>Alphaproteobacteria</taxon>
        <taxon>Hyphomicrobiales</taxon>
        <taxon>Pleomorphomonadaceae</taxon>
        <taxon>Oharaeibacter</taxon>
    </lineage>
</organism>
<comment type="caution">
    <text evidence="1">The sequence shown here is derived from an EMBL/GenBank/DDBJ whole genome shotgun (WGS) entry which is preliminary data.</text>
</comment>
<name>A0A4R6RBE2_9HYPH</name>